<evidence type="ECO:0000313" key="1">
    <source>
        <dbReference type="EMBL" id="OEG15768.1"/>
    </source>
</evidence>
<dbReference type="CDD" id="cd00761">
    <property type="entry name" value="Glyco_tranf_GTA_type"/>
    <property type="match status" value="1"/>
</dbReference>
<reference evidence="2" key="1">
    <citation type="submission" date="2016-09" db="EMBL/GenBank/DDBJ databases">
        <authorList>
            <person name="Gulvik C.A."/>
        </authorList>
    </citation>
    <scope>NUCLEOTIDE SEQUENCE [LARGE SCALE GENOMIC DNA]</scope>
    <source>
        <strain evidence="2">LMG 8895</strain>
    </source>
</reference>
<comment type="caution">
    <text evidence="1">The sequence shown here is derived from an EMBL/GenBank/DDBJ whole genome shotgun (WGS) entry which is preliminary data.</text>
</comment>
<evidence type="ECO:0008006" key="3">
    <source>
        <dbReference type="Google" id="ProtNLM"/>
    </source>
</evidence>
<keyword evidence="2" id="KW-1185">Reference proteome</keyword>
<gene>
    <name evidence="1" type="ORF">BCR25_18650</name>
</gene>
<dbReference type="InterPro" id="IPR029044">
    <property type="entry name" value="Nucleotide-diphossugar_trans"/>
</dbReference>
<dbReference type="EMBL" id="MIJY01000014">
    <property type="protein sequence ID" value="OEG15768.1"/>
    <property type="molecule type" value="Genomic_DNA"/>
</dbReference>
<dbReference type="SUPFAM" id="SSF53448">
    <property type="entry name" value="Nucleotide-diphospho-sugar transferases"/>
    <property type="match status" value="1"/>
</dbReference>
<dbReference type="OrthoDB" id="506149at2"/>
<evidence type="ECO:0000313" key="2">
    <source>
        <dbReference type="Proteomes" id="UP000095094"/>
    </source>
</evidence>
<protein>
    <recommendedName>
        <fullName evidence="3">Glycosyltransferase 2-like domain-containing protein</fullName>
    </recommendedName>
</protein>
<organism evidence="1 2">
    <name type="scientific">Enterococcus termitis</name>
    <dbReference type="NCBI Taxonomy" id="332950"/>
    <lineage>
        <taxon>Bacteria</taxon>
        <taxon>Bacillati</taxon>
        <taxon>Bacillota</taxon>
        <taxon>Bacilli</taxon>
        <taxon>Lactobacillales</taxon>
        <taxon>Enterococcaceae</taxon>
        <taxon>Enterococcus</taxon>
    </lineage>
</organism>
<accession>A0A1E5GSV1</accession>
<sequence>MLYFTIPLRSKHASNNWQDVEKLFNNTLSSILNQTDDNYRIIVCCHDVPNLFYGNEFFADKIDFITVEYPPPENHHEQMVDKFYKKLYLMTKVRNLGGGHVMFVDADDLVNCNLASFVNDNPLINGWVLKDGYIYDAKNKKAKKSTNFDKVCGTSAILKFEISDLPEFISFDSYAPTKYKNYVFCQPHTKAVEVYERKKNLTIDELPFIGAMYIINNGENHSAAKRDIKTSIIINIKKFLGAITWKKIPCEVKKDFNVR</sequence>
<dbReference type="RefSeq" id="WP_069663423.1">
    <property type="nucleotide sequence ID" value="NZ_JBHUJJ010000001.1"/>
</dbReference>
<dbReference type="AlphaFoldDB" id="A0A1E5GSV1"/>
<dbReference type="Proteomes" id="UP000095094">
    <property type="component" value="Unassembled WGS sequence"/>
</dbReference>
<name>A0A1E5GSV1_9ENTE</name>
<proteinExistence type="predicted"/>